<comment type="caution">
    <text evidence="14">The sequence shown here is derived from an EMBL/GenBank/DDBJ whole genome shotgun (WGS) entry which is preliminary data.</text>
</comment>
<evidence type="ECO:0000256" key="2">
    <source>
        <dbReference type="ARBA" id="ARBA00001947"/>
    </source>
</evidence>
<dbReference type="GO" id="GO:0005737">
    <property type="term" value="C:cytoplasm"/>
    <property type="evidence" value="ECO:0007669"/>
    <property type="project" value="TreeGrafter"/>
</dbReference>
<dbReference type="InterPro" id="IPR014782">
    <property type="entry name" value="Peptidase_M1_dom"/>
</dbReference>
<dbReference type="GO" id="GO:0043171">
    <property type="term" value="P:peptide catabolic process"/>
    <property type="evidence" value="ECO:0007669"/>
    <property type="project" value="TreeGrafter"/>
</dbReference>
<evidence type="ECO:0000313" key="14">
    <source>
        <dbReference type="EMBL" id="MST83986.1"/>
    </source>
</evidence>
<evidence type="ECO:0000256" key="3">
    <source>
        <dbReference type="ARBA" id="ARBA00010136"/>
    </source>
</evidence>
<dbReference type="PANTHER" id="PTHR11533:SF174">
    <property type="entry name" value="PUROMYCIN-SENSITIVE AMINOPEPTIDASE-RELATED"/>
    <property type="match status" value="1"/>
</dbReference>
<dbReference type="GO" id="GO:0006508">
    <property type="term" value="P:proteolysis"/>
    <property type="evidence" value="ECO:0007669"/>
    <property type="project" value="UniProtKB-KW"/>
</dbReference>
<dbReference type="GO" id="GO:0008270">
    <property type="term" value="F:zinc ion binding"/>
    <property type="evidence" value="ECO:0007669"/>
    <property type="project" value="InterPro"/>
</dbReference>
<dbReference type="Pfam" id="PF17900">
    <property type="entry name" value="Peptidase_M1_N"/>
    <property type="match status" value="1"/>
</dbReference>
<dbReference type="Proteomes" id="UP000438914">
    <property type="component" value="Unassembled WGS sequence"/>
</dbReference>
<accession>A0A7K0KDI2</accession>
<dbReference type="Pfam" id="PF01433">
    <property type="entry name" value="Peptidase_M1"/>
    <property type="match status" value="1"/>
</dbReference>
<gene>
    <name evidence="14" type="ORF">FYJ73_04780</name>
</gene>
<dbReference type="SUPFAM" id="SSF55486">
    <property type="entry name" value="Metalloproteases ('zincins'), catalytic domain"/>
    <property type="match status" value="1"/>
</dbReference>
<keyword evidence="8" id="KW-0479">Metal-binding</keyword>
<evidence type="ECO:0000256" key="6">
    <source>
        <dbReference type="ARBA" id="ARBA00022438"/>
    </source>
</evidence>
<dbReference type="InterPro" id="IPR050344">
    <property type="entry name" value="Peptidase_M1_aminopeptidases"/>
</dbReference>
<keyword evidence="10" id="KW-0862">Zinc</keyword>
<comment type="similarity">
    <text evidence="3">Belongs to the peptidase M1 family.</text>
</comment>
<evidence type="ECO:0000313" key="15">
    <source>
        <dbReference type="Proteomes" id="UP000438914"/>
    </source>
</evidence>
<keyword evidence="9" id="KW-0378">Hydrolase</keyword>
<dbReference type="GO" id="GO:0042277">
    <property type="term" value="F:peptide binding"/>
    <property type="evidence" value="ECO:0007669"/>
    <property type="project" value="TreeGrafter"/>
</dbReference>
<evidence type="ECO:0000256" key="9">
    <source>
        <dbReference type="ARBA" id="ARBA00022801"/>
    </source>
</evidence>
<sequence length="845" mass="96091">MIHSIPFPQINDTVRRALALTAIALLAFLSLSAQEPGVARSLAVTRAIRVSNITYQLNFRIPDNLAQPVTGRLRLSFHLTNTKTDLPLDFAGKDVQHLGHINGKSFKAEWQSEHILLPHQALRRGLNVVDLVFTAADKSLNRHADYLYSLFVPANARTVFPCFDQPDLKALFKCTLQAPDGWVSRCSDSTHVLPTYLFSFVAGKFQTKTVVRDGRHMTALYRETDPAKVAQLDKCFDEAALALRWLERYTARSCPFGDYGFVVLPGYQFGGMEHPGAIQFTDREIFLGPQPTPDEEMTRLQLIAHETAHLWFGDMVTMRWFDDVWTKEVFANFMASKIAREQFPLINHDLNFLKSYYPRAMSTDRTLGTHSIQQPLDNLNRAGLLYGNIIYEKAPIMMDKLEQQMGPDAFREGLRRYLKTFAYANATWNDLVAIFDSVAPQAHVRQFSDVWVREKGVPVISYRLHGDTLTVRQSDPFHRSLFWPQRATYGLLCGDSLIPMTVDFHHSEVHVKVPCHPETIIPNINGQGYGRFIINDSDRQGCAAWMTRHIHDDNTAAYSVLLTLYENYLLCTERQGVSDASTAALFQLLCNSLTQCQGQQTASTLCRNLASLLHLTTDKQQRDSMESRLFALSASHPLKAVRQQLTRSLANVATSKVVTGSLYRKWLCHDDTLLNERDYTRLAYHLALILPDSCLHILATQHQRLKTTDEQREFDFIARACTSDTAAQHRLFLSLIPKSGRLVEPWAESALSLLCDPTRETQANNYLKPALDAIVDIQQTSDIFFPGYWLSALMDDHHSAEARQTVNSWIADHERQKAWQQGLRAALMNKIKENAYWMLFRPAKK</sequence>
<comment type="cofactor">
    <cofactor evidence="2">
        <name>Zn(2+)</name>
        <dbReference type="ChEBI" id="CHEBI:29105"/>
    </cofactor>
</comment>
<dbReference type="EC" id="3.4.11.2" evidence="4"/>
<organism evidence="14 15">
    <name type="scientific">Hallella mizrahii</name>
    <dbReference type="NCBI Taxonomy" id="2606637"/>
    <lineage>
        <taxon>Bacteria</taxon>
        <taxon>Pseudomonadati</taxon>
        <taxon>Bacteroidota</taxon>
        <taxon>Bacteroidia</taxon>
        <taxon>Bacteroidales</taxon>
        <taxon>Prevotellaceae</taxon>
        <taxon>Hallella</taxon>
    </lineage>
</organism>
<dbReference type="PANTHER" id="PTHR11533">
    <property type="entry name" value="PROTEASE M1 ZINC METALLOPROTEASE"/>
    <property type="match status" value="1"/>
</dbReference>
<evidence type="ECO:0000256" key="10">
    <source>
        <dbReference type="ARBA" id="ARBA00022833"/>
    </source>
</evidence>
<keyword evidence="7" id="KW-0645">Protease</keyword>
<dbReference type="CDD" id="cd09602">
    <property type="entry name" value="M1_APN"/>
    <property type="match status" value="1"/>
</dbReference>
<feature type="domain" description="Peptidase M1 membrane alanine aminopeptidase" evidence="12">
    <location>
        <begin position="237"/>
        <end position="451"/>
    </location>
</feature>
<dbReference type="InterPro" id="IPR027268">
    <property type="entry name" value="Peptidase_M4/M1_CTD_sf"/>
</dbReference>
<dbReference type="SUPFAM" id="SSF63737">
    <property type="entry name" value="Leukotriene A4 hydrolase N-terminal domain"/>
    <property type="match status" value="1"/>
</dbReference>
<keyword evidence="15" id="KW-1185">Reference proteome</keyword>
<dbReference type="Gene3D" id="2.60.40.1730">
    <property type="entry name" value="tricorn interacting facor f3 domain"/>
    <property type="match status" value="1"/>
</dbReference>
<evidence type="ECO:0000259" key="13">
    <source>
        <dbReference type="Pfam" id="PF17900"/>
    </source>
</evidence>
<dbReference type="GO" id="GO:0005615">
    <property type="term" value="C:extracellular space"/>
    <property type="evidence" value="ECO:0007669"/>
    <property type="project" value="TreeGrafter"/>
</dbReference>
<evidence type="ECO:0000256" key="1">
    <source>
        <dbReference type="ARBA" id="ARBA00000098"/>
    </source>
</evidence>
<dbReference type="EMBL" id="VUNG01000007">
    <property type="protein sequence ID" value="MST83986.1"/>
    <property type="molecule type" value="Genomic_DNA"/>
</dbReference>
<evidence type="ECO:0000256" key="11">
    <source>
        <dbReference type="ARBA" id="ARBA00023049"/>
    </source>
</evidence>
<dbReference type="GO" id="GO:0016285">
    <property type="term" value="F:alanyl aminopeptidase activity"/>
    <property type="evidence" value="ECO:0007669"/>
    <property type="project" value="UniProtKB-EC"/>
</dbReference>
<evidence type="ECO:0000256" key="8">
    <source>
        <dbReference type="ARBA" id="ARBA00022723"/>
    </source>
</evidence>
<dbReference type="PRINTS" id="PR00756">
    <property type="entry name" value="ALADIPTASE"/>
</dbReference>
<evidence type="ECO:0000259" key="12">
    <source>
        <dbReference type="Pfam" id="PF01433"/>
    </source>
</evidence>
<keyword evidence="6 14" id="KW-0031">Aminopeptidase</keyword>
<feature type="domain" description="Aminopeptidase N-like N-terminal" evidence="13">
    <location>
        <begin position="147"/>
        <end position="180"/>
    </location>
</feature>
<dbReference type="RefSeq" id="WP_154533569.1">
    <property type="nucleotide sequence ID" value="NZ_VUNG01000007.1"/>
</dbReference>
<name>A0A7K0KDI2_9BACT</name>
<dbReference type="AlphaFoldDB" id="A0A7K0KDI2"/>
<dbReference type="GO" id="GO:0070006">
    <property type="term" value="F:metalloaminopeptidase activity"/>
    <property type="evidence" value="ECO:0007669"/>
    <property type="project" value="TreeGrafter"/>
</dbReference>
<dbReference type="Gene3D" id="1.10.390.10">
    <property type="entry name" value="Neutral Protease Domain 2"/>
    <property type="match status" value="1"/>
</dbReference>
<dbReference type="InterPro" id="IPR001930">
    <property type="entry name" value="Peptidase_M1"/>
</dbReference>
<protein>
    <recommendedName>
        <fullName evidence="5">Aminopeptidase N</fullName>
        <ecNumber evidence="4">3.4.11.2</ecNumber>
    </recommendedName>
</protein>
<evidence type="ECO:0000256" key="5">
    <source>
        <dbReference type="ARBA" id="ARBA00015611"/>
    </source>
</evidence>
<keyword evidence="11" id="KW-0482">Metalloprotease</keyword>
<dbReference type="InterPro" id="IPR045357">
    <property type="entry name" value="Aminopeptidase_N-like_N"/>
</dbReference>
<reference evidence="14 15" key="1">
    <citation type="submission" date="2019-08" db="EMBL/GenBank/DDBJ databases">
        <title>In-depth cultivation of the pig gut microbiome towards novel bacterial diversity and tailored functional studies.</title>
        <authorList>
            <person name="Wylensek D."/>
            <person name="Hitch T.C.A."/>
            <person name="Clavel T."/>
        </authorList>
    </citation>
    <scope>NUCLEOTIDE SEQUENCE [LARGE SCALE GENOMIC DNA]</scope>
    <source>
        <strain evidence="14 15">LKV-178-WT-2A</strain>
    </source>
</reference>
<proteinExistence type="inferred from homology"/>
<evidence type="ECO:0000256" key="4">
    <source>
        <dbReference type="ARBA" id="ARBA00012564"/>
    </source>
</evidence>
<dbReference type="InterPro" id="IPR042097">
    <property type="entry name" value="Aminopeptidase_N-like_N_sf"/>
</dbReference>
<comment type="catalytic activity">
    <reaction evidence="1">
        <text>Release of an N-terminal amino acid, Xaa-|-Yaa- from a peptide, amide or arylamide. Xaa is preferably Ala, but may be most amino acids including Pro (slow action). When a terminal hydrophobic residue is followed by a prolyl residue, the two may be released as an intact Xaa-Pro dipeptide.</text>
        <dbReference type="EC" id="3.4.11.2"/>
    </reaction>
</comment>
<evidence type="ECO:0000256" key="7">
    <source>
        <dbReference type="ARBA" id="ARBA00022670"/>
    </source>
</evidence>
<dbReference type="GO" id="GO:0016020">
    <property type="term" value="C:membrane"/>
    <property type="evidence" value="ECO:0007669"/>
    <property type="project" value="TreeGrafter"/>
</dbReference>